<evidence type="ECO:0000313" key="3">
    <source>
        <dbReference type="Proteomes" id="UP000828390"/>
    </source>
</evidence>
<reference evidence="2" key="2">
    <citation type="submission" date="2020-11" db="EMBL/GenBank/DDBJ databases">
        <authorList>
            <person name="McCartney M.A."/>
            <person name="Auch B."/>
            <person name="Kono T."/>
            <person name="Mallez S."/>
            <person name="Becker A."/>
            <person name="Gohl D.M."/>
            <person name="Silverstein K.A.T."/>
            <person name="Koren S."/>
            <person name="Bechman K.B."/>
            <person name="Herman A."/>
            <person name="Abrahante J.E."/>
            <person name="Garbe J."/>
        </authorList>
    </citation>
    <scope>NUCLEOTIDE SEQUENCE</scope>
    <source>
        <strain evidence="2">Duluth1</strain>
        <tissue evidence="2">Whole animal</tissue>
    </source>
</reference>
<gene>
    <name evidence="2" type="ORF">DPMN_031487</name>
</gene>
<protein>
    <submittedName>
        <fullName evidence="2">Uncharacterized protein</fullName>
    </submittedName>
</protein>
<evidence type="ECO:0000313" key="2">
    <source>
        <dbReference type="EMBL" id="KAH3868344.1"/>
    </source>
</evidence>
<sequence>MKEARGTRQKVLDSLRYLLRGRSSGPGKRARRKRTSDPVVECEWSVAKQDGRSFI</sequence>
<dbReference type="AlphaFoldDB" id="A0A9D4M2W8"/>
<dbReference type="EMBL" id="JAIWYP010000002">
    <property type="protein sequence ID" value="KAH3868344.1"/>
    <property type="molecule type" value="Genomic_DNA"/>
</dbReference>
<accession>A0A9D4M2W8</accession>
<name>A0A9D4M2W8_DREPO</name>
<proteinExistence type="predicted"/>
<keyword evidence="3" id="KW-1185">Reference proteome</keyword>
<feature type="region of interest" description="Disordered" evidence="1">
    <location>
        <begin position="20"/>
        <end position="40"/>
    </location>
</feature>
<evidence type="ECO:0000256" key="1">
    <source>
        <dbReference type="SAM" id="MobiDB-lite"/>
    </source>
</evidence>
<comment type="caution">
    <text evidence="2">The sequence shown here is derived from an EMBL/GenBank/DDBJ whole genome shotgun (WGS) entry which is preliminary data.</text>
</comment>
<reference evidence="2" key="1">
    <citation type="journal article" date="2019" name="bioRxiv">
        <title>The Genome of the Zebra Mussel, Dreissena polymorpha: A Resource for Invasive Species Research.</title>
        <authorList>
            <person name="McCartney M.A."/>
            <person name="Auch B."/>
            <person name="Kono T."/>
            <person name="Mallez S."/>
            <person name="Zhang Y."/>
            <person name="Obille A."/>
            <person name="Becker A."/>
            <person name="Abrahante J.E."/>
            <person name="Garbe J."/>
            <person name="Badalamenti J.P."/>
            <person name="Herman A."/>
            <person name="Mangelson H."/>
            <person name="Liachko I."/>
            <person name="Sullivan S."/>
            <person name="Sone E.D."/>
            <person name="Koren S."/>
            <person name="Silverstein K.A.T."/>
            <person name="Beckman K.B."/>
            <person name="Gohl D.M."/>
        </authorList>
    </citation>
    <scope>NUCLEOTIDE SEQUENCE</scope>
    <source>
        <strain evidence="2">Duluth1</strain>
        <tissue evidence="2">Whole animal</tissue>
    </source>
</reference>
<organism evidence="2 3">
    <name type="scientific">Dreissena polymorpha</name>
    <name type="common">Zebra mussel</name>
    <name type="synonym">Mytilus polymorpha</name>
    <dbReference type="NCBI Taxonomy" id="45954"/>
    <lineage>
        <taxon>Eukaryota</taxon>
        <taxon>Metazoa</taxon>
        <taxon>Spiralia</taxon>
        <taxon>Lophotrochozoa</taxon>
        <taxon>Mollusca</taxon>
        <taxon>Bivalvia</taxon>
        <taxon>Autobranchia</taxon>
        <taxon>Heteroconchia</taxon>
        <taxon>Euheterodonta</taxon>
        <taxon>Imparidentia</taxon>
        <taxon>Neoheterodontei</taxon>
        <taxon>Myida</taxon>
        <taxon>Dreissenoidea</taxon>
        <taxon>Dreissenidae</taxon>
        <taxon>Dreissena</taxon>
    </lineage>
</organism>
<dbReference type="Proteomes" id="UP000828390">
    <property type="component" value="Unassembled WGS sequence"/>
</dbReference>